<feature type="region of interest" description="Disordered" evidence="10">
    <location>
        <begin position="676"/>
        <end position="695"/>
    </location>
</feature>
<dbReference type="SMART" id="SM00184">
    <property type="entry name" value="RING"/>
    <property type="match status" value="1"/>
</dbReference>
<dbReference type="PROSITE" id="PS50089">
    <property type="entry name" value="ZF_RING_2"/>
    <property type="match status" value="1"/>
</dbReference>
<dbReference type="FunFam" id="3.30.40.10:FF:000152">
    <property type="entry name" value="E3 ubiquitin-protein ligase Praja-1 isoform X1"/>
    <property type="match status" value="1"/>
</dbReference>
<evidence type="ECO:0000256" key="6">
    <source>
        <dbReference type="ARBA" id="ARBA00022771"/>
    </source>
</evidence>
<dbReference type="Proteomes" id="UP001221898">
    <property type="component" value="Unassembled WGS sequence"/>
</dbReference>
<proteinExistence type="predicted"/>
<evidence type="ECO:0000313" key="12">
    <source>
        <dbReference type="EMBL" id="KAJ8385503.1"/>
    </source>
</evidence>
<feature type="compositionally biased region" description="Low complexity" evidence="10">
    <location>
        <begin position="253"/>
        <end position="270"/>
    </location>
</feature>
<dbReference type="EMBL" id="JAINUG010000248">
    <property type="protein sequence ID" value="KAJ8385503.1"/>
    <property type="molecule type" value="Genomic_DNA"/>
</dbReference>
<evidence type="ECO:0000256" key="3">
    <source>
        <dbReference type="ARBA" id="ARBA00022553"/>
    </source>
</evidence>
<gene>
    <name evidence="12" type="ORF">AAFF_G00185390</name>
</gene>
<keyword evidence="8" id="KW-0862">Zinc</keyword>
<keyword evidence="5" id="KW-0479">Metal-binding</keyword>
<evidence type="ECO:0000256" key="2">
    <source>
        <dbReference type="ARBA" id="ARBA00012483"/>
    </source>
</evidence>
<keyword evidence="13" id="KW-1185">Reference proteome</keyword>
<comment type="caution">
    <text evidence="12">The sequence shown here is derived from an EMBL/GenBank/DDBJ whole genome shotgun (WGS) entry which is preliminary data.</text>
</comment>
<dbReference type="AlphaFoldDB" id="A0AAD7RJW9"/>
<dbReference type="InterPro" id="IPR013083">
    <property type="entry name" value="Znf_RING/FYVE/PHD"/>
</dbReference>
<dbReference type="Gene3D" id="3.30.40.10">
    <property type="entry name" value="Zinc/RING finger domain, C3HC4 (zinc finger)"/>
    <property type="match status" value="1"/>
</dbReference>
<dbReference type="InterPro" id="IPR053238">
    <property type="entry name" value="RING-H2_zinc_finger"/>
</dbReference>
<feature type="compositionally biased region" description="Basic and acidic residues" evidence="10">
    <location>
        <begin position="377"/>
        <end position="396"/>
    </location>
</feature>
<dbReference type="PANTHER" id="PTHR14155">
    <property type="entry name" value="RING FINGER DOMAIN-CONTAINING"/>
    <property type="match status" value="1"/>
</dbReference>
<feature type="compositionally biased region" description="Basic and acidic residues" evidence="10">
    <location>
        <begin position="223"/>
        <end position="236"/>
    </location>
</feature>
<keyword evidence="6 9" id="KW-0863">Zinc-finger</keyword>
<keyword evidence="7" id="KW-0833">Ubl conjugation pathway</keyword>
<evidence type="ECO:0000256" key="5">
    <source>
        <dbReference type="ARBA" id="ARBA00022723"/>
    </source>
</evidence>
<feature type="region of interest" description="Disordered" evidence="10">
    <location>
        <begin position="84"/>
        <end position="190"/>
    </location>
</feature>
<sequence>MGQEAGKSAWPKPAGGYQTITGRRYGRRHAYVSFRPSLARHRNASKENHADWQEMEMNSVDGESSISSKGNISSMLQAIFPVSSNSVHPEPSVTKLGTDAPRKQPAALKATDPSAFNCSKLKSEQAMSGESDPLFGSSKSSEACAWPTSKDEDNSSSSGGVLSFVNIDSYEPDSSDGEEADDLSSDPSLGLQKRLDDMICELGKEFNYLSGLHSYLYTKSCEETKPSQRDAVELGEGRAGLQRRFSASEESLSNGSSNSSSNGSSNGSSNDPSDPTDKAGEPVASVSPDIQKSFDCRSDQAAETEMVVRPKIRKQTSESHLEKRKCSQPEAHHASTRQLGSSKCGSAPPFFLTQTERPRNEFLFSFPLTDFNVSENKPPEGHRGDSETCRRTKQDTEDNLWENLEDLDEKCASLLKGDDSSECSEGEWSASWTSDSGVEKEPCSSDGSWETLPGPEEPEVQSNSSSLEDVPELNFIPEDQMPLEEGEIPWLSYQEETDSSSDEDPEGASHFVHPGLFMLDGNNNLEDDSSVSEDFDADWRLLDDFGEGFGMAQAISYVDPQLLAYMALEERLAQAMEAALAHLESLAIDVEQAHPPATEEIIDCLPQITVLEDHYGQEQCCAICCCEYVKDDITTELPCRHVFHKICVTLWLRKSGTCPVCRHVLSPALPDAPVPTSFVSDHDTPPSNHSAAGTR</sequence>
<dbReference type="PANTHER" id="PTHR14155:SF627">
    <property type="entry name" value="OS06G0192800 PROTEIN"/>
    <property type="match status" value="1"/>
</dbReference>
<dbReference type="InterPro" id="IPR001841">
    <property type="entry name" value="Znf_RING"/>
</dbReference>
<feature type="region of interest" description="Disordered" evidence="10">
    <location>
        <begin position="370"/>
        <end position="397"/>
    </location>
</feature>
<protein>
    <recommendedName>
        <fullName evidence="2">RING-type E3 ubiquitin transferase</fullName>
        <ecNumber evidence="2">2.3.2.27</ecNumber>
    </recommendedName>
</protein>
<keyword evidence="4" id="KW-0808">Transferase</keyword>
<feature type="domain" description="RING-type" evidence="11">
    <location>
        <begin position="621"/>
        <end position="662"/>
    </location>
</feature>
<evidence type="ECO:0000256" key="10">
    <source>
        <dbReference type="SAM" id="MobiDB-lite"/>
    </source>
</evidence>
<evidence type="ECO:0000256" key="1">
    <source>
        <dbReference type="ARBA" id="ARBA00000900"/>
    </source>
</evidence>
<feature type="region of interest" description="Disordered" evidence="10">
    <location>
        <begin position="223"/>
        <end position="352"/>
    </location>
</feature>
<accession>A0AAD7RJW9</accession>
<organism evidence="12 13">
    <name type="scientific">Aldrovandia affinis</name>
    <dbReference type="NCBI Taxonomy" id="143900"/>
    <lineage>
        <taxon>Eukaryota</taxon>
        <taxon>Metazoa</taxon>
        <taxon>Chordata</taxon>
        <taxon>Craniata</taxon>
        <taxon>Vertebrata</taxon>
        <taxon>Euteleostomi</taxon>
        <taxon>Actinopterygii</taxon>
        <taxon>Neopterygii</taxon>
        <taxon>Teleostei</taxon>
        <taxon>Notacanthiformes</taxon>
        <taxon>Halosauridae</taxon>
        <taxon>Aldrovandia</taxon>
    </lineage>
</organism>
<dbReference type="GO" id="GO:0008270">
    <property type="term" value="F:zinc ion binding"/>
    <property type="evidence" value="ECO:0007669"/>
    <property type="project" value="UniProtKB-KW"/>
</dbReference>
<dbReference type="CDD" id="cd16465">
    <property type="entry name" value="RING-H2_PJA1_2"/>
    <property type="match status" value="1"/>
</dbReference>
<dbReference type="GO" id="GO:0061630">
    <property type="term" value="F:ubiquitin protein ligase activity"/>
    <property type="evidence" value="ECO:0007669"/>
    <property type="project" value="UniProtKB-EC"/>
</dbReference>
<reference evidence="12" key="1">
    <citation type="journal article" date="2023" name="Science">
        <title>Genome structures resolve the early diversification of teleost fishes.</title>
        <authorList>
            <person name="Parey E."/>
            <person name="Louis A."/>
            <person name="Montfort J."/>
            <person name="Bouchez O."/>
            <person name="Roques C."/>
            <person name="Iampietro C."/>
            <person name="Lluch J."/>
            <person name="Castinel A."/>
            <person name="Donnadieu C."/>
            <person name="Desvignes T."/>
            <person name="Floi Bucao C."/>
            <person name="Jouanno E."/>
            <person name="Wen M."/>
            <person name="Mejri S."/>
            <person name="Dirks R."/>
            <person name="Jansen H."/>
            <person name="Henkel C."/>
            <person name="Chen W.J."/>
            <person name="Zahm M."/>
            <person name="Cabau C."/>
            <person name="Klopp C."/>
            <person name="Thompson A.W."/>
            <person name="Robinson-Rechavi M."/>
            <person name="Braasch I."/>
            <person name="Lecointre G."/>
            <person name="Bobe J."/>
            <person name="Postlethwait J.H."/>
            <person name="Berthelot C."/>
            <person name="Roest Crollius H."/>
            <person name="Guiguen Y."/>
        </authorList>
    </citation>
    <scope>NUCLEOTIDE SEQUENCE</scope>
    <source>
        <strain evidence="12">NC1722</strain>
    </source>
</reference>
<dbReference type="Pfam" id="PF13639">
    <property type="entry name" value="zf-RING_2"/>
    <property type="match status" value="1"/>
</dbReference>
<dbReference type="EC" id="2.3.2.27" evidence="2"/>
<comment type="catalytic activity">
    <reaction evidence="1">
        <text>S-ubiquitinyl-[E2 ubiquitin-conjugating enzyme]-L-cysteine + [acceptor protein]-L-lysine = [E2 ubiquitin-conjugating enzyme]-L-cysteine + N(6)-ubiquitinyl-[acceptor protein]-L-lysine.</text>
        <dbReference type="EC" id="2.3.2.27"/>
    </reaction>
</comment>
<name>A0AAD7RJW9_9TELE</name>
<evidence type="ECO:0000256" key="9">
    <source>
        <dbReference type="PROSITE-ProRule" id="PRU00175"/>
    </source>
</evidence>
<evidence type="ECO:0000256" key="7">
    <source>
        <dbReference type="ARBA" id="ARBA00022786"/>
    </source>
</evidence>
<evidence type="ECO:0000259" key="11">
    <source>
        <dbReference type="PROSITE" id="PS50089"/>
    </source>
</evidence>
<feature type="compositionally biased region" description="Polar residues" evidence="10">
    <location>
        <begin position="685"/>
        <end position="695"/>
    </location>
</feature>
<dbReference type="SUPFAM" id="SSF57850">
    <property type="entry name" value="RING/U-box"/>
    <property type="match status" value="1"/>
</dbReference>
<evidence type="ECO:0000256" key="4">
    <source>
        <dbReference type="ARBA" id="ARBA00022679"/>
    </source>
</evidence>
<keyword evidence="3" id="KW-0597">Phosphoprotein</keyword>
<feature type="compositionally biased region" description="Basic and acidic residues" evidence="10">
    <location>
        <begin position="315"/>
        <end position="333"/>
    </location>
</feature>
<evidence type="ECO:0000256" key="8">
    <source>
        <dbReference type="ARBA" id="ARBA00022833"/>
    </source>
</evidence>
<evidence type="ECO:0000313" key="13">
    <source>
        <dbReference type="Proteomes" id="UP001221898"/>
    </source>
</evidence>
<feature type="compositionally biased region" description="Acidic residues" evidence="10">
    <location>
        <begin position="170"/>
        <end position="184"/>
    </location>
</feature>
<feature type="region of interest" description="Disordered" evidence="10">
    <location>
        <begin position="1"/>
        <end position="22"/>
    </location>
</feature>
<feature type="region of interest" description="Disordered" evidence="10">
    <location>
        <begin position="416"/>
        <end position="472"/>
    </location>
</feature>